<proteinExistence type="predicted"/>
<keyword evidence="2" id="KW-1185">Reference proteome</keyword>
<dbReference type="InterPro" id="IPR037448">
    <property type="entry name" value="Zig-8"/>
</dbReference>
<evidence type="ECO:0000313" key="2">
    <source>
        <dbReference type="Proteomes" id="UP001162164"/>
    </source>
</evidence>
<protein>
    <submittedName>
        <fullName evidence="1">Uncharacterized protein</fullName>
    </submittedName>
</protein>
<dbReference type="SUPFAM" id="SSF48726">
    <property type="entry name" value="Immunoglobulin"/>
    <property type="match status" value="1"/>
</dbReference>
<dbReference type="EMBL" id="JAPWTJ010001019">
    <property type="protein sequence ID" value="KAJ8974314.1"/>
    <property type="molecule type" value="Genomic_DNA"/>
</dbReference>
<gene>
    <name evidence="1" type="ORF">NQ317_010909</name>
</gene>
<reference evidence="1" key="1">
    <citation type="journal article" date="2023" name="Insect Mol. Biol.">
        <title>Genome sequencing provides insights into the evolution of gene families encoding plant cell wall-degrading enzymes in longhorned beetles.</title>
        <authorList>
            <person name="Shin N.R."/>
            <person name="Okamura Y."/>
            <person name="Kirsch R."/>
            <person name="Pauchet Y."/>
        </authorList>
    </citation>
    <scope>NUCLEOTIDE SEQUENCE</scope>
    <source>
        <strain evidence="1">MMC_N1</strain>
    </source>
</reference>
<name>A0ABQ9J889_9CUCU</name>
<comment type="caution">
    <text evidence="1">The sequence shown here is derived from an EMBL/GenBank/DDBJ whole genome shotgun (WGS) entry which is preliminary data.</text>
</comment>
<dbReference type="PANTHER" id="PTHR23279:SF4">
    <property type="entry name" value="DEFECTIVE PROBOSCIS EXTENSION RESPONSE 2, ISOFORM F-RELATED"/>
    <property type="match status" value="1"/>
</dbReference>
<dbReference type="InterPro" id="IPR036179">
    <property type="entry name" value="Ig-like_dom_sf"/>
</dbReference>
<evidence type="ECO:0000313" key="1">
    <source>
        <dbReference type="EMBL" id="KAJ8974314.1"/>
    </source>
</evidence>
<accession>A0ABQ9J889</accession>
<sequence length="127" mass="14088">MNDICYFAQSSPNSRQYPLDLKVRSFFRLMGPVIVASPGRYSRIQFTTHWVDGLTSRLHLTYAHLSDSGNYSCVPTIAQATSVNVHVINGEHPAAMQHGNKNTASISPSLHGVLVYTLIAFIIKTIR</sequence>
<organism evidence="1 2">
    <name type="scientific">Molorchus minor</name>
    <dbReference type="NCBI Taxonomy" id="1323400"/>
    <lineage>
        <taxon>Eukaryota</taxon>
        <taxon>Metazoa</taxon>
        <taxon>Ecdysozoa</taxon>
        <taxon>Arthropoda</taxon>
        <taxon>Hexapoda</taxon>
        <taxon>Insecta</taxon>
        <taxon>Pterygota</taxon>
        <taxon>Neoptera</taxon>
        <taxon>Endopterygota</taxon>
        <taxon>Coleoptera</taxon>
        <taxon>Polyphaga</taxon>
        <taxon>Cucujiformia</taxon>
        <taxon>Chrysomeloidea</taxon>
        <taxon>Cerambycidae</taxon>
        <taxon>Lamiinae</taxon>
        <taxon>Monochamini</taxon>
        <taxon>Molorchus</taxon>
    </lineage>
</organism>
<dbReference type="Proteomes" id="UP001162164">
    <property type="component" value="Unassembled WGS sequence"/>
</dbReference>
<dbReference type="PANTHER" id="PTHR23279">
    <property type="entry name" value="DEFECTIVE PROBOSCIS EXTENSION RESPONSE DPR -RELATED"/>
    <property type="match status" value="1"/>
</dbReference>